<keyword evidence="2" id="KW-0547">Nucleotide-binding</keyword>
<organism evidence="2 3">
    <name type="scientific">Domibacillus antri</name>
    <dbReference type="NCBI Taxonomy" id="1714264"/>
    <lineage>
        <taxon>Bacteria</taxon>
        <taxon>Bacillati</taxon>
        <taxon>Bacillota</taxon>
        <taxon>Bacilli</taxon>
        <taxon>Bacillales</taxon>
        <taxon>Bacillaceae</taxon>
        <taxon>Domibacillus</taxon>
    </lineage>
</organism>
<evidence type="ECO:0000259" key="1">
    <source>
        <dbReference type="PROSITE" id="PS51192"/>
    </source>
</evidence>
<dbReference type="Gene3D" id="3.40.50.300">
    <property type="entry name" value="P-loop containing nucleotide triphosphate hydrolases"/>
    <property type="match status" value="1"/>
</dbReference>
<dbReference type="PANTHER" id="PTHR10799">
    <property type="entry name" value="SNF2/RAD54 HELICASE FAMILY"/>
    <property type="match status" value="1"/>
</dbReference>
<dbReference type="InterPro" id="IPR000330">
    <property type="entry name" value="SNF2_N"/>
</dbReference>
<dbReference type="EMBL" id="MSDU01000028">
    <property type="protein sequence ID" value="OLN21891.1"/>
    <property type="molecule type" value="Genomic_DNA"/>
</dbReference>
<name>A0A1Q8Q3P6_9BACI</name>
<dbReference type="OrthoDB" id="9760715at2"/>
<protein>
    <submittedName>
        <fullName evidence="2">DEAD/DEAH box helicase</fullName>
    </submittedName>
</protein>
<dbReference type="SMART" id="SM00487">
    <property type="entry name" value="DEXDc"/>
    <property type="match status" value="1"/>
</dbReference>
<dbReference type="GO" id="GO:0004386">
    <property type="term" value="F:helicase activity"/>
    <property type="evidence" value="ECO:0007669"/>
    <property type="project" value="UniProtKB-KW"/>
</dbReference>
<sequence>MTIEFQPHPYQAFAIDQILKNKSYGLFLDMGLGKTVSTLTAIEKLMFDDLEVSKVLVIAPKRVAEDTWSREVFKWSHTAHLRVSKVLGTEKQRRQALQKDADIYVINRENVEWLVNLYQGKPIPFDMLVVDELSSFKSPSSNRFKALRKIRPSFKRFVGLTGTPAPNSLLDLWSQVYLIDRGERLGKTMTQYRNRYFYPAQTDPVNPRVVYKYEPRPEAEKNIYELIDDICVSMKAKDHLQLPERIDNIVTVTMSAKERAEYGELERERILECVSGDIVASTAGVLSQKLLQLSNGACYNENQGVQHIHDRKLDALEDLVEGAQGQPILLFYSFKHDRDRIMKKFKRAVSIDADHAIERWNNGEIELLLAHPASAGHGLNLQYGGHIIVWFGLTWSLELYQQANARLHRQGQEQTVIVHHILTSDTIDQRVLDVLQGKEKGQEALLAALKAKIDEYGGEADG</sequence>
<dbReference type="Pfam" id="PF00176">
    <property type="entry name" value="SNF2-rel_dom"/>
    <property type="match status" value="1"/>
</dbReference>
<evidence type="ECO:0000313" key="3">
    <source>
        <dbReference type="Proteomes" id="UP000185568"/>
    </source>
</evidence>
<dbReference type="SUPFAM" id="SSF52540">
    <property type="entry name" value="P-loop containing nucleoside triphosphate hydrolases"/>
    <property type="match status" value="2"/>
</dbReference>
<dbReference type="Pfam" id="PF00271">
    <property type="entry name" value="Helicase_C"/>
    <property type="match status" value="1"/>
</dbReference>
<accession>A0A1Q8Q3P6</accession>
<dbReference type="Proteomes" id="UP000185568">
    <property type="component" value="Unassembled WGS sequence"/>
</dbReference>
<keyword evidence="2" id="KW-0378">Hydrolase</keyword>
<dbReference type="InterPro" id="IPR038718">
    <property type="entry name" value="SNF2-like_sf"/>
</dbReference>
<dbReference type="STRING" id="1714264.BTO30_12395"/>
<evidence type="ECO:0000313" key="2">
    <source>
        <dbReference type="EMBL" id="OLN21891.1"/>
    </source>
</evidence>
<dbReference type="AlphaFoldDB" id="A0A1Q8Q3P6"/>
<dbReference type="PROSITE" id="PS51192">
    <property type="entry name" value="HELICASE_ATP_BIND_1"/>
    <property type="match status" value="1"/>
</dbReference>
<dbReference type="GO" id="GO:0005524">
    <property type="term" value="F:ATP binding"/>
    <property type="evidence" value="ECO:0007669"/>
    <property type="project" value="InterPro"/>
</dbReference>
<dbReference type="InterPro" id="IPR001650">
    <property type="entry name" value="Helicase_C-like"/>
</dbReference>
<reference evidence="2 3" key="1">
    <citation type="submission" date="2016-12" db="EMBL/GenBank/DDBJ databases">
        <title>Domibacillus antri genome sequencing.</title>
        <authorList>
            <person name="Verma A."/>
            <person name="Krishnamurthi S."/>
        </authorList>
    </citation>
    <scope>NUCLEOTIDE SEQUENCE [LARGE SCALE GENOMIC DNA]</scope>
    <source>
        <strain evidence="2 3">XD80</strain>
    </source>
</reference>
<dbReference type="RefSeq" id="WP_075399052.1">
    <property type="nucleotide sequence ID" value="NZ_MSDU01000028.1"/>
</dbReference>
<dbReference type="CDD" id="cd18013">
    <property type="entry name" value="DEXQc_bact_SNF2"/>
    <property type="match status" value="1"/>
</dbReference>
<keyword evidence="2" id="KW-0347">Helicase</keyword>
<keyword evidence="2" id="KW-0067">ATP-binding</keyword>
<gene>
    <name evidence="2" type="ORF">BTO30_12395</name>
</gene>
<dbReference type="Gene3D" id="3.40.50.10810">
    <property type="entry name" value="Tandem AAA-ATPase domain"/>
    <property type="match status" value="1"/>
</dbReference>
<proteinExistence type="predicted"/>
<keyword evidence="3" id="KW-1185">Reference proteome</keyword>
<feature type="domain" description="Helicase ATP-binding" evidence="1">
    <location>
        <begin position="15"/>
        <end position="182"/>
    </location>
</feature>
<dbReference type="InterPro" id="IPR027417">
    <property type="entry name" value="P-loop_NTPase"/>
</dbReference>
<comment type="caution">
    <text evidence="2">The sequence shown here is derived from an EMBL/GenBank/DDBJ whole genome shotgun (WGS) entry which is preliminary data.</text>
</comment>
<dbReference type="InterPro" id="IPR014001">
    <property type="entry name" value="Helicase_ATP-bd"/>
</dbReference>